<organism evidence="2 3">
    <name type="scientific">Ktedonobacter robiniae</name>
    <dbReference type="NCBI Taxonomy" id="2778365"/>
    <lineage>
        <taxon>Bacteria</taxon>
        <taxon>Bacillati</taxon>
        <taxon>Chloroflexota</taxon>
        <taxon>Ktedonobacteria</taxon>
        <taxon>Ktedonobacterales</taxon>
        <taxon>Ktedonobacteraceae</taxon>
        <taxon>Ktedonobacter</taxon>
    </lineage>
</organism>
<evidence type="ECO:0000259" key="1">
    <source>
        <dbReference type="Pfam" id="PF07883"/>
    </source>
</evidence>
<dbReference type="Proteomes" id="UP000654345">
    <property type="component" value="Unassembled WGS sequence"/>
</dbReference>
<comment type="caution">
    <text evidence="2">The sequence shown here is derived from an EMBL/GenBank/DDBJ whole genome shotgun (WGS) entry which is preliminary data.</text>
</comment>
<dbReference type="InterPro" id="IPR013096">
    <property type="entry name" value="Cupin_2"/>
</dbReference>
<evidence type="ECO:0000313" key="2">
    <source>
        <dbReference type="EMBL" id="GHO60550.1"/>
    </source>
</evidence>
<dbReference type="Pfam" id="PF07883">
    <property type="entry name" value="Cupin_2"/>
    <property type="match status" value="1"/>
</dbReference>
<accession>A0ABQ3V831</accession>
<dbReference type="InterPro" id="IPR014710">
    <property type="entry name" value="RmlC-like_jellyroll"/>
</dbReference>
<dbReference type="InterPro" id="IPR053146">
    <property type="entry name" value="QDO-like"/>
</dbReference>
<dbReference type="Gene3D" id="2.60.120.10">
    <property type="entry name" value="Jelly Rolls"/>
    <property type="match status" value="1"/>
</dbReference>
<name>A0ABQ3V831_9CHLR</name>
<protein>
    <submittedName>
        <fullName evidence="2">Cupin</fullName>
    </submittedName>
</protein>
<dbReference type="SUPFAM" id="SSF51182">
    <property type="entry name" value="RmlC-like cupins"/>
    <property type="match status" value="1"/>
</dbReference>
<gene>
    <name evidence="2" type="ORF">KSB_90250</name>
</gene>
<evidence type="ECO:0000313" key="3">
    <source>
        <dbReference type="Proteomes" id="UP000654345"/>
    </source>
</evidence>
<dbReference type="EMBL" id="BNJG01000005">
    <property type="protein sequence ID" value="GHO60550.1"/>
    <property type="molecule type" value="Genomic_DNA"/>
</dbReference>
<keyword evidence="3" id="KW-1185">Reference proteome</keyword>
<proteinExistence type="predicted"/>
<reference evidence="2 3" key="1">
    <citation type="journal article" date="2021" name="Int. J. Syst. Evol. Microbiol.">
        <title>Reticulibacter mediterranei gen. nov., sp. nov., within the new family Reticulibacteraceae fam. nov., and Ktedonospora formicarum gen. nov., sp. nov., Ktedonobacter robiniae sp. nov., Dictyobacter formicarum sp. nov. and Dictyobacter arantiisoli sp. nov., belonging to the class Ktedonobacteria.</title>
        <authorList>
            <person name="Yabe S."/>
            <person name="Zheng Y."/>
            <person name="Wang C.M."/>
            <person name="Sakai Y."/>
            <person name="Abe K."/>
            <person name="Yokota A."/>
            <person name="Donadio S."/>
            <person name="Cavaletti L."/>
            <person name="Monciardini P."/>
        </authorList>
    </citation>
    <scope>NUCLEOTIDE SEQUENCE [LARGE SCALE GENOMIC DNA]</scope>
    <source>
        <strain evidence="2 3">SOSP1-30</strain>
    </source>
</reference>
<dbReference type="InterPro" id="IPR011051">
    <property type="entry name" value="RmlC_Cupin_sf"/>
</dbReference>
<dbReference type="PANTHER" id="PTHR36440">
    <property type="entry name" value="PUTATIVE (AFU_ORTHOLOGUE AFUA_8G07350)-RELATED"/>
    <property type="match status" value="1"/>
</dbReference>
<dbReference type="RefSeq" id="WP_201376636.1">
    <property type="nucleotide sequence ID" value="NZ_BNJG01000005.1"/>
</dbReference>
<sequence>MTTASTEKNPSTGLTVEVFGPTVEFLTTESGFSVLKGVVPPGVFVPMHSHPDVEDFIVIAGEMQCLKQETESHEWITAKVGDYIHVPGNARHAWRNASNEPAILLIITTNKMEQFFRESGRSIDGTLQLPTPEELGKFAAISAKYGYWIATPEENAAVGIHFSF</sequence>
<dbReference type="PANTHER" id="PTHR36440:SF1">
    <property type="entry name" value="PUTATIVE (AFU_ORTHOLOGUE AFUA_8G07350)-RELATED"/>
    <property type="match status" value="1"/>
</dbReference>
<feature type="domain" description="Cupin type-2" evidence="1">
    <location>
        <begin position="39"/>
        <end position="107"/>
    </location>
</feature>